<reference evidence="3" key="1">
    <citation type="submission" date="2016-03" db="EMBL/GenBank/DDBJ databases">
        <authorList>
            <person name="Ploux O."/>
        </authorList>
    </citation>
    <scope>NUCLEOTIDE SEQUENCE</scope>
    <source>
        <strain evidence="3">UC10</strain>
    </source>
</reference>
<proteinExistence type="predicted"/>
<dbReference type="Gene3D" id="3.30.70.270">
    <property type="match status" value="1"/>
</dbReference>
<dbReference type="InterPro" id="IPR000160">
    <property type="entry name" value="GGDEF_dom"/>
</dbReference>
<evidence type="ECO:0000256" key="1">
    <source>
        <dbReference type="SAM" id="MobiDB-lite"/>
    </source>
</evidence>
<feature type="domain" description="GGDEF" evidence="2">
    <location>
        <begin position="16"/>
        <end position="152"/>
    </location>
</feature>
<dbReference type="CDD" id="cd01949">
    <property type="entry name" value="GGDEF"/>
    <property type="match status" value="1"/>
</dbReference>
<accession>A0A1Y5P405</accession>
<feature type="region of interest" description="Disordered" evidence="1">
    <location>
        <begin position="143"/>
        <end position="162"/>
    </location>
</feature>
<dbReference type="InterPro" id="IPR029787">
    <property type="entry name" value="Nucleotide_cyclase"/>
</dbReference>
<protein>
    <submittedName>
        <fullName evidence="3">PAS domain S-box/diguanylate cyclase (GGDEF) domain-containing protein</fullName>
    </submittedName>
</protein>
<organism evidence="3">
    <name type="scientific">uncultured Mycobacterium sp</name>
    <dbReference type="NCBI Taxonomy" id="171292"/>
    <lineage>
        <taxon>Bacteria</taxon>
        <taxon>Bacillati</taxon>
        <taxon>Actinomycetota</taxon>
        <taxon>Actinomycetes</taxon>
        <taxon>Mycobacteriales</taxon>
        <taxon>Mycobacteriaceae</taxon>
        <taxon>Mycobacterium</taxon>
        <taxon>environmental samples</taxon>
    </lineage>
</organism>
<dbReference type="InterPro" id="IPR052163">
    <property type="entry name" value="DGC-Regulatory_Protein"/>
</dbReference>
<sequence length="162" mass="16631">MLARISDALTRDGDGALSAVLFIDLDGFKDVDDSLGHEAGDTVLRTAAERLQRAVRPDDLVARLGGGEVVPLLFGPTANGVLDQVSERLHATLVAPTRIGGTVVNVSASSGIAPVGEGDKRDATAILHDADLAMYAAKAAGPGESRHATQLPAATGELLDVN</sequence>
<dbReference type="InterPro" id="IPR043128">
    <property type="entry name" value="Rev_trsase/Diguanyl_cyclase"/>
</dbReference>
<dbReference type="Pfam" id="PF00990">
    <property type="entry name" value="GGDEF"/>
    <property type="match status" value="1"/>
</dbReference>
<dbReference type="AlphaFoldDB" id="A0A1Y5P405"/>
<dbReference type="SUPFAM" id="SSF55073">
    <property type="entry name" value="Nucleotide cyclase"/>
    <property type="match status" value="1"/>
</dbReference>
<dbReference type="PANTHER" id="PTHR46663:SF2">
    <property type="entry name" value="GGDEF DOMAIN-CONTAINING PROTEIN"/>
    <property type="match status" value="1"/>
</dbReference>
<dbReference type="PANTHER" id="PTHR46663">
    <property type="entry name" value="DIGUANYLATE CYCLASE DGCT-RELATED"/>
    <property type="match status" value="1"/>
</dbReference>
<gene>
    <name evidence="3" type="ORF">MHPYR_170007</name>
</gene>
<evidence type="ECO:0000259" key="2">
    <source>
        <dbReference type="PROSITE" id="PS50887"/>
    </source>
</evidence>
<dbReference type="PROSITE" id="PS50887">
    <property type="entry name" value="GGDEF"/>
    <property type="match status" value="1"/>
</dbReference>
<dbReference type="SMART" id="SM00267">
    <property type="entry name" value="GGDEF"/>
    <property type="match status" value="1"/>
</dbReference>
<dbReference type="NCBIfam" id="TIGR00254">
    <property type="entry name" value="GGDEF"/>
    <property type="match status" value="1"/>
</dbReference>
<evidence type="ECO:0000313" key="3">
    <source>
        <dbReference type="EMBL" id="SBS73426.1"/>
    </source>
</evidence>
<name>A0A1Y5P405_9MYCO</name>
<dbReference type="EMBL" id="FLQS01000009">
    <property type="protein sequence ID" value="SBS73426.1"/>
    <property type="molecule type" value="Genomic_DNA"/>
</dbReference>